<dbReference type="GO" id="GO:0016075">
    <property type="term" value="P:rRNA catabolic process"/>
    <property type="evidence" value="ECO:0007669"/>
    <property type="project" value="TreeGrafter"/>
</dbReference>
<evidence type="ECO:0000256" key="7">
    <source>
        <dbReference type="ARBA" id="ARBA00022884"/>
    </source>
</evidence>
<protein>
    <submittedName>
        <fullName evidence="11">DEBR0S5_05380g1_1</fullName>
    </submittedName>
</protein>
<keyword evidence="6" id="KW-0271">Exosome</keyword>
<dbReference type="EMBL" id="JABCYN010000025">
    <property type="protein sequence ID" value="KAF6010980.1"/>
    <property type="molecule type" value="Genomic_DNA"/>
</dbReference>
<dbReference type="EMBL" id="CABFWN010000005">
    <property type="protein sequence ID" value="VUG19538.1"/>
    <property type="molecule type" value="Genomic_DNA"/>
</dbReference>
<evidence type="ECO:0000313" key="10">
    <source>
        <dbReference type="EMBL" id="KAF6010980.1"/>
    </source>
</evidence>
<dbReference type="InterPro" id="IPR050080">
    <property type="entry name" value="RNase_PH"/>
</dbReference>
<dbReference type="PANTHER" id="PTHR11953">
    <property type="entry name" value="EXOSOME COMPLEX COMPONENT"/>
    <property type="match status" value="1"/>
</dbReference>
<evidence type="ECO:0000256" key="5">
    <source>
        <dbReference type="ARBA" id="ARBA00022552"/>
    </source>
</evidence>
<organism evidence="11 12">
    <name type="scientific">Dekkera bruxellensis</name>
    <name type="common">Brettanomyces custersii</name>
    <dbReference type="NCBI Taxonomy" id="5007"/>
    <lineage>
        <taxon>Eukaryota</taxon>
        <taxon>Fungi</taxon>
        <taxon>Dikarya</taxon>
        <taxon>Ascomycota</taxon>
        <taxon>Saccharomycotina</taxon>
        <taxon>Pichiomycetes</taxon>
        <taxon>Pichiales</taxon>
        <taxon>Pichiaceae</taxon>
        <taxon>Brettanomyces</taxon>
    </lineage>
</organism>
<dbReference type="InterPro" id="IPR020568">
    <property type="entry name" value="Ribosomal_Su5_D2-typ_SF"/>
</dbReference>
<evidence type="ECO:0000313" key="13">
    <source>
        <dbReference type="Proteomes" id="UP000568158"/>
    </source>
</evidence>
<sequence>MNSIDRRRNLGPANAQSLNFDTEDIVQDDSSNVDTNVINETPKIFIKSGTVHSANGSSYIESDGTIISAMVYGPRPNFNKGFNAQASVRVTLNTKNFVNLEEIKTGTEDSVSDLSERQIISTIQSTLTDSCLKLVLLKNYPKSAIEIFVDILMLNESHSLTLLLSIIQNATNIALLNSGLNLRSVPACGYIYDEGNELSINCCHGFYYDTDNDEQGEEILCLYSGSIKNPICFGKSVQKCMLQAKEVRQEMNRFLLSQ</sequence>
<comment type="subcellular location">
    <subcellularLocation>
        <location evidence="2">Cytoplasm</location>
    </subcellularLocation>
    <subcellularLocation>
        <location evidence="1">Nucleus</location>
    </subcellularLocation>
</comment>
<evidence type="ECO:0000313" key="12">
    <source>
        <dbReference type="Proteomes" id="UP000478008"/>
    </source>
</evidence>
<dbReference type="Pfam" id="PF01138">
    <property type="entry name" value="RNase_PH"/>
    <property type="match status" value="1"/>
</dbReference>
<proteinExistence type="inferred from homology"/>
<evidence type="ECO:0000256" key="4">
    <source>
        <dbReference type="ARBA" id="ARBA00022490"/>
    </source>
</evidence>
<accession>A0A7D9CZH8</accession>
<dbReference type="GO" id="GO:0005730">
    <property type="term" value="C:nucleolus"/>
    <property type="evidence" value="ECO:0007669"/>
    <property type="project" value="TreeGrafter"/>
</dbReference>
<feature type="domain" description="Exoribonuclease phosphorolytic" evidence="9">
    <location>
        <begin position="43"/>
        <end position="180"/>
    </location>
</feature>
<keyword evidence="8" id="KW-0539">Nucleus</keyword>
<dbReference type="AlphaFoldDB" id="A0A7D9CZH8"/>
<comment type="similarity">
    <text evidence="3">Belongs to the RNase PH family.</text>
</comment>
<evidence type="ECO:0000256" key="3">
    <source>
        <dbReference type="ARBA" id="ARBA00006678"/>
    </source>
</evidence>
<dbReference type="GO" id="GO:0034475">
    <property type="term" value="P:U4 snRNA 3'-end processing"/>
    <property type="evidence" value="ECO:0007669"/>
    <property type="project" value="TreeGrafter"/>
</dbReference>
<dbReference type="InterPro" id="IPR027408">
    <property type="entry name" value="PNPase/RNase_PH_dom_sf"/>
</dbReference>
<evidence type="ECO:0000256" key="2">
    <source>
        <dbReference type="ARBA" id="ARBA00004496"/>
    </source>
</evidence>
<gene>
    <name evidence="11" type="ORF">DEBR0S5_05380G</name>
    <name evidence="10" type="ORF">HII12_002572</name>
</gene>
<dbReference type="SUPFAM" id="SSF54211">
    <property type="entry name" value="Ribosomal protein S5 domain 2-like"/>
    <property type="match status" value="1"/>
</dbReference>
<evidence type="ECO:0000256" key="6">
    <source>
        <dbReference type="ARBA" id="ARBA00022835"/>
    </source>
</evidence>
<dbReference type="GO" id="GO:0000177">
    <property type="term" value="C:cytoplasmic exosome (RNase complex)"/>
    <property type="evidence" value="ECO:0007669"/>
    <property type="project" value="UniProtKB-ARBA"/>
</dbReference>
<name>A0A7D9CZH8_DEKBR</name>
<evidence type="ECO:0000256" key="1">
    <source>
        <dbReference type="ARBA" id="ARBA00004123"/>
    </source>
</evidence>
<dbReference type="GO" id="GO:0003723">
    <property type="term" value="F:RNA binding"/>
    <property type="evidence" value="ECO:0007669"/>
    <property type="project" value="UniProtKB-KW"/>
</dbReference>
<keyword evidence="7" id="KW-0694">RNA-binding</keyword>
<dbReference type="GO" id="GO:0000176">
    <property type="term" value="C:nuclear exosome (RNase complex)"/>
    <property type="evidence" value="ECO:0007669"/>
    <property type="project" value="TreeGrafter"/>
</dbReference>
<dbReference type="GO" id="GO:0071028">
    <property type="term" value="P:nuclear mRNA surveillance"/>
    <property type="evidence" value="ECO:0007669"/>
    <property type="project" value="TreeGrafter"/>
</dbReference>
<dbReference type="GO" id="GO:0071038">
    <property type="term" value="P:TRAMP-dependent tRNA surveillance pathway"/>
    <property type="evidence" value="ECO:0007669"/>
    <property type="project" value="UniProtKB-ARBA"/>
</dbReference>
<evidence type="ECO:0000259" key="9">
    <source>
        <dbReference type="Pfam" id="PF01138"/>
    </source>
</evidence>
<evidence type="ECO:0000256" key="8">
    <source>
        <dbReference type="ARBA" id="ARBA00023242"/>
    </source>
</evidence>
<reference evidence="10 13" key="2">
    <citation type="journal article" date="2020" name="Appl. Microbiol. Biotechnol.">
        <title>Targeted gene deletion in Brettanomyces bruxellensis with an expression-free CRISPR-Cas9 system.</title>
        <authorList>
            <person name="Varela C."/>
            <person name="Bartel C."/>
            <person name="Onetto C."/>
            <person name="Borneman A."/>
        </authorList>
    </citation>
    <scope>NUCLEOTIDE SEQUENCE [LARGE SCALE GENOMIC DNA]</scope>
    <source>
        <strain evidence="10 13">AWRI1613</strain>
    </source>
</reference>
<keyword evidence="4" id="KW-0963">Cytoplasm</keyword>
<evidence type="ECO:0000313" key="11">
    <source>
        <dbReference type="EMBL" id="VUG19538.1"/>
    </source>
</evidence>
<keyword evidence="5" id="KW-0698">rRNA processing</keyword>
<dbReference type="Proteomes" id="UP000478008">
    <property type="component" value="Unassembled WGS sequence"/>
</dbReference>
<dbReference type="GO" id="GO:0000467">
    <property type="term" value="P:exonucleolytic trimming to generate mature 3'-end of 5.8S rRNA from tricistronic rRNA transcript (SSU-rRNA, 5.8S rRNA, LSU-rRNA)"/>
    <property type="evidence" value="ECO:0007669"/>
    <property type="project" value="UniProtKB-ARBA"/>
</dbReference>
<dbReference type="PANTHER" id="PTHR11953:SF2">
    <property type="entry name" value="EXOSOME COMPLEX COMPONENT MTR3"/>
    <property type="match status" value="1"/>
</dbReference>
<dbReference type="GO" id="GO:0071051">
    <property type="term" value="P:poly(A)-dependent snoRNA 3'-end processing"/>
    <property type="evidence" value="ECO:0007669"/>
    <property type="project" value="TreeGrafter"/>
</dbReference>
<dbReference type="Proteomes" id="UP000568158">
    <property type="component" value="Unassembled WGS sequence"/>
</dbReference>
<dbReference type="Gene3D" id="3.30.230.70">
    <property type="entry name" value="GHMP Kinase, N-terminal domain"/>
    <property type="match status" value="1"/>
</dbReference>
<reference evidence="11 12" key="1">
    <citation type="submission" date="2019-07" db="EMBL/GenBank/DDBJ databases">
        <authorList>
            <person name="Friedrich A."/>
            <person name="Schacherer J."/>
        </authorList>
    </citation>
    <scope>NUCLEOTIDE SEQUENCE [LARGE SCALE GENOMIC DNA]</scope>
</reference>
<keyword evidence="12" id="KW-1185">Reference proteome</keyword>
<dbReference type="InterPro" id="IPR001247">
    <property type="entry name" value="ExoRNase_PH_dom1"/>
</dbReference>
<dbReference type="OMA" id="ILPTCIN"/>